<reference evidence="9" key="1">
    <citation type="journal article" date="2014" name="Front. Microbiol.">
        <title>High frequency of phylogenetically diverse reductive dehalogenase-homologous genes in deep subseafloor sedimentary metagenomes.</title>
        <authorList>
            <person name="Kawai M."/>
            <person name="Futagami T."/>
            <person name="Toyoda A."/>
            <person name="Takaki Y."/>
            <person name="Nishi S."/>
            <person name="Hori S."/>
            <person name="Arai W."/>
            <person name="Tsubouchi T."/>
            <person name="Morono Y."/>
            <person name="Uchiyama I."/>
            <person name="Ito T."/>
            <person name="Fujiyama A."/>
            <person name="Inagaki F."/>
            <person name="Takami H."/>
        </authorList>
    </citation>
    <scope>NUCLEOTIDE SEQUENCE</scope>
    <source>
        <strain evidence="9">Expedition CK06-06</strain>
    </source>
</reference>
<evidence type="ECO:0000256" key="4">
    <source>
        <dbReference type="ARBA" id="ARBA00022676"/>
    </source>
</evidence>
<evidence type="ECO:0000256" key="2">
    <source>
        <dbReference type="ARBA" id="ARBA00011738"/>
    </source>
</evidence>
<accession>X0SAE9</accession>
<feature type="non-terminal residue" evidence="9">
    <location>
        <position position="1"/>
    </location>
</feature>
<protein>
    <submittedName>
        <fullName evidence="9">Uncharacterized protein</fullName>
    </submittedName>
</protein>
<comment type="subunit">
    <text evidence="2">Homodimer.</text>
</comment>
<evidence type="ECO:0000256" key="6">
    <source>
        <dbReference type="ARBA" id="ARBA00023277"/>
    </source>
</evidence>
<dbReference type="GO" id="GO:0006006">
    <property type="term" value="P:glucose metabolic process"/>
    <property type="evidence" value="ECO:0007669"/>
    <property type="project" value="UniProtKB-KW"/>
</dbReference>
<dbReference type="Pfam" id="PF00534">
    <property type="entry name" value="Glycos_transf_1"/>
    <property type="match status" value="1"/>
</dbReference>
<evidence type="ECO:0000259" key="7">
    <source>
        <dbReference type="Pfam" id="PF00534"/>
    </source>
</evidence>
<evidence type="ECO:0000256" key="1">
    <source>
        <dbReference type="ARBA" id="ARBA00009481"/>
    </source>
</evidence>
<keyword evidence="5" id="KW-0808">Transferase</keyword>
<name>X0SAE9_9ZZZZ</name>
<dbReference type="Pfam" id="PF21269">
    <property type="entry name" value="TreT_GT1"/>
    <property type="match status" value="1"/>
</dbReference>
<keyword evidence="3" id="KW-0313">Glucose metabolism</keyword>
<dbReference type="GO" id="GO:0016757">
    <property type="term" value="F:glycosyltransferase activity"/>
    <property type="evidence" value="ECO:0007669"/>
    <property type="project" value="UniProtKB-KW"/>
</dbReference>
<evidence type="ECO:0000313" key="9">
    <source>
        <dbReference type="EMBL" id="GAF78003.1"/>
    </source>
</evidence>
<evidence type="ECO:0000259" key="8">
    <source>
        <dbReference type="Pfam" id="PF21269"/>
    </source>
</evidence>
<dbReference type="InterPro" id="IPR001296">
    <property type="entry name" value="Glyco_trans_1"/>
</dbReference>
<evidence type="ECO:0000256" key="3">
    <source>
        <dbReference type="ARBA" id="ARBA00022526"/>
    </source>
</evidence>
<dbReference type="PANTHER" id="PTHR47779:SF1">
    <property type="entry name" value="SYNTHASE (CCG-9), PUTATIVE (AFU_ORTHOLOGUE AFUA_3G12100)-RELATED"/>
    <property type="match status" value="1"/>
</dbReference>
<feature type="domain" description="Glycosyl transferase family 1" evidence="7">
    <location>
        <begin position="71"/>
        <end position="243"/>
    </location>
</feature>
<evidence type="ECO:0000256" key="5">
    <source>
        <dbReference type="ARBA" id="ARBA00022679"/>
    </source>
</evidence>
<dbReference type="AlphaFoldDB" id="X0SAE9"/>
<sequence>WIWRCHIDTSEPNEAVLDFILPFLLEYDALVFTMDRFILPRLDHQRVATIVPAIDPLSPKNMALSDGICDEIRAWRGIDPNRPLLTQVSRFDPWKDPMGVIDVYRLVRREVPGLQLALLSTIAHDDPEVWDVYKTLVDEVKGDDDIHLLTNLIGVGDVEVNAFQACSDVVIQKSIREGFGLVVSETIWKGTPVVANRSGGIPMQMGDGAGGFLVDNTEECAERTLYLLRHRDEARTLGLAGRERVRRHFLITRLLADELRLVSSLALRST</sequence>
<dbReference type="InterPro" id="IPR052078">
    <property type="entry name" value="Trehalose_Metab_GTase"/>
</dbReference>
<feature type="domain" description="Trehalose synthase N-terminal" evidence="8">
    <location>
        <begin position="1"/>
        <end position="38"/>
    </location>
</feature>
<dbReference type="Gene3D" id="3.40.50.2000">
    <property type="entry name" value="Glycogen Phosphorylase B"/>
    <property type="match status" value="2"/>
</dbReference>
<keyword evidence="4" id="KW-0328">Glycosyltransferase</keyword>
<dbReference type="EMBL" id="BARS01003127">
    <property type="protein sequence ID" value="GAF78003.1"/>
    <property type="molecule type" value="Genomic_DNA"/>
</dbReference>
<comment type="similarity">
    <text evidence="1">Belongs to the glycosyltransferase group 1 family. Glycosyltransferase 4 subfamily.</text>
</comment>
<keyword evidence="6" id="KW-0119">Carbohydrate metabolism</keyword>
<organism evidence="9">
    <name type="scientific">marine sediment metagenome</name>
    <dbReference type="NCBI Taxonomy" id="412755"/>
    <lineage>
        <taxon>unclassified sequences</taxon>
        <taxon>metagenomes</taxon>
        <taxon>ecological metagenomes</taxon>
    </lineage>
</organism>
<comment type="caution">
    <text evidence="9">The sequence shown here is derived from an EMBL/GenBank/DDBJ whole genome shotgun (WGS) entry which is preliminary data.</text>
</comment>
<proteinExistence type="inferred from homology"/>
<gene>
    <name evidence="9" type="ORF">S01H1_06028</name>
</gene>
<dbReference type="PANTHER" id="PTHR47779">
    <property type="entry name" value="SYNTHASE (CCG-9), PUTATIVE (AFU_ORTHOLOGUE AFUA_3G12100)-RELATED"/>
    <property type="match status" value="1"/>
</dbReference>
<dbReference type="SUPFAM" id="SSF53756">
    <property type="entry name" value="UDP-Glycosyltransferase/glycogen phosphorylase"/>
    <property type="match status" value="1"/>
</dbReference>
<dbReference type="InterPro" id="IPR049438">
    <property type="entry name" value="TreT_GT1"/>
</dbReference>